<evidence type="ECO:0000256" key="1">
    <source>
        <dbReference type="SAM" id="MobiDB-lite"/>
    </source>
</evidence>
<sequence>MDGTGNVASRSTAMDGMRRRAEERRLPLAPRPLDRPHPSRLAPTHPERARILAAHSAALAAGEAGYPDPETGLFVLTAGFLARRGTCCGRGCRHCPYVDDPYLPDPVPPPD</sequence>
<protein>
    <submittedName>
        <fullName evidence="2">Uncharacterized protein</fullName>
    </submittedName>
</protein>
<keyword evidence="3" id="KW-1185">Reference proteome</keyword>
<comment type="caution">
    <text evidence="2">The sequence shown here is derived from an EMBL/GenBank/DDBJ whole genome shotgun (WGS) entry which is preliminary data.</text>
</comment>
<organism evidence="2 3">
    <name type="scientific">Plantactinospora endophytica</name>
    <dbReference type="NCBI Taxonomy" id="673535"/>
    <lineage>
        <taxon>Bacteria</taxon>
        <taxon>Bacillati</taxon>
        <taxon>Actinomycetota</taxon>
        <taxon>Actinomycetes</taxon>
        <taxon>Micromonosporales</taxon>
        <taxon>Micromonosporaceae</taxon>
        <taxon>Plantactinospora</taxon>
    </lineage>
</organism>
<dbReference type="PANTHER" id="PTHR21037">
    <property type="entry name" value="39S RIBOSOMAL PROTEIN L14, MITOCHONDRIAL"/>
    <property type="match status" value="1"/>
</dbReference>
<evidence type="ECO:0000313" key="3">
    <source>
        <dbReference type="Proteomes" id="UP000646749"/>
    </source>
</evidence>
<dbReference type="PANTHER" id="PTHR21037:SF2">
    <property type="entry name" value="SIMILAR TO NOVEL PROTEIN"/>
    <property type="match status" value="1"/>
</dbReference>
<dbReference type="Proteomes" id="UP000646749">
    <property type="component" value="Unassembled WGS sequence"/>
</dbReference>
<name>A0ABQ4DXG6_9ACTN</name>
<accession>A0ABQ4DXG6</accession>
<dbReference type="Pfam" id="PF17653">
    <property type="entry name" value="DUF5522"/>
    <property type="match status" value="1"/>
</dbReference>
<feature type="compositionally biased region" description="Polar residues" evidence="1">
    <location>
        <begin position="1"/>
        <end position="12"/>
    </location>
</feature>
<dbReference type="EMBL" id="BONW01000005">
    <property type="protein sequence ID" value="GIG86761.1"/>
    <property type="molecule type" value="Genomic_DNA"/>
</dbReference>
<proteinExistence type="predicted"/>
<feature type="compositionally biased region" description="Basic and acidic residues" evidence="1">
    <location>
        <begin position="16"/>
        <end position="37"/>
    </location>
</feature>
<reference evidence="2 3" key="1">
    <citation type="submission" date="2021-01" db="EMBL/GenBank/DDBJ databases">
        <title>Whole genome shotgun sequence of Plantactinospora endophytica NBRC 110450.</title>
        <authorList>
            <person name="Komaki H."/>
            <person name="Tamura T."/>
        </authorList>
    </citation>
    <scope>NUCLEOTIDE SEQUENCE [LARGE SCALE GENOMIC DNA]</scope>
    <source>
        <strain evidence="2 3">NBRC 110450</strain>
    </source>
</reference>
<gene>
    <name evidence="2" type="ORF">Pen02_16970</name>
</gene>
<evidence type="ECO:0000313" key="2">
    <source>
        <dbReference type="EMBL" id="GIG86761.1"/>
    </source>
</evidence>
<feature type="region of interest" description="Disordered" evidence="1">
    <location>
        <begin position="1"/>
        <end position="44"/>
    </location>
</feature>
<dbReference type="InterPro" id="IPR040807">
    <property type="entry name" value="DUF5522"/>
</dbReference>